<name>A0A3A8EL34_9GAMM</name>
<organism evidence="3 4">
    <name type="scientific">Acinetobacter guerrae</name>
    <dbReference type="NCBI Taxonomy" id="1843371"/>
    <lineage>
        <taxon>Bacteria</taxon>
        <taxon>Pseudomonadati</taxon>
        <taxon>Pseudomonadota</taxon>
        <taxon>Gammaproteobacteria</taxon>
        <taxon>Moraxellales</taxon>
        <taxon>Moraxellaceae</taxon>
        <taxon>Acinetobacter</taxon>
    </lineage>
</organism>
<sequence>MFKHAIYCATLSLVVILPMSANANENTTSSSDQPKTMPYGDNPNIFRVLTYKTGQSISRLGHSMQRGADKSSEKISEKWQETKAFGTEQSQVAKEKTSEAKTYTEQKWQQTKDAVVGKNGGTVPIEQGNLSQSSTGQPTAAPASAAPASAISPTTSAAPLPESANP</sequence>
<evidence type="ECO:0000256" key="2">
    <source>
        <dbReference type="SAM" id="SignalP"/>
    </source>
</evidence>
<feature type="compositionally biased region" description="Basic and acidic residues" evidence="1">
    <location>
        <begin position="67"/>
        <end position="81"/>
    </location>
</feature>
<evidence type="ECO:0000313" key="3">
    <source>
        <dbReference type="EMBL" id="RKG30664.1"/>
    </source>
</evidence>
<feature type="region of interest" description="Disordered" evidence="1">
    <location>
        <begin position="59"/>
        <end position="166"/>
    </location>
</feature>
<dbReference type="Proteomes" id="UP000269001">
    <property type="component" value="Unassembled WGS sequence"/>
</dbReference>
<accession>A0A3A8EL34</accession>
<gene>
    <name evidence="3" type="ORF">D7V21_15540</name>
</gene>
<keyword evidence="4" id="KW-1185">Reference proteome</keyword>
<reference evidence="3 4" key="1">
    <citation type="submission" date="2018-09" db="EMBL/GenBank/DDBJ databases">
        <title>The draft genome of Acinetobacter spp. strains.</title>
        <authorList>
            <person name="Qin J."/>
            <person name="Feng Y."/>
            <person name="Zong Z."/>
        </authorList>
    </citation>
    <scope>NUCLEOTIDE SEQUENCE [LARGE SCALE GENOMIC DNA]</scope>
    <source>
        <strain evidence="3 4">WCHAc060096</strain>
    </source>
</reference>
<dbReference type="EMBL" id="RAXU01000029">
    <property type="protein sequence ID" value="RKG30664.1"/>
    <property type="molecule type" value="Genomic_DNA"/>
</dbReference>
<dbReference type="RefSeq" id="WP_120371335.1">
    <property type="nucleotide sequence ID" value="NZ_RAXU01000029.1"/>
</dbReference>
<feature type="chain" id="PRO_5017182521" evidence="2">
    <location>
        <begin position="24"/>
        <end position="166"/>
    </location>
</feature>
<feature type="signal peptide" evidence="2">
    <location>
        <begin position="1"/>
        <end position="23"/>
    </location>
</feature>
<dbReference type="AlphaFoldDB" id="A0A3A8EL34"/>
<protein>
    <submittedName>
        <fullName evidence="3">Uncharacterized protein</fullName>
    </submittedName>
</protein>
<keyword evidence="2" id="KW-0732">Signal</keyword>
<feature type="compositionally biased region" description="Basic and acidic residues" evidence="1">
    <location>
        <begin position="93"/>
        <end position="104"/>
    </location>
</feature>
<evidence type="ECO:0000313" key="4">
    <source>
        <dbReference type="Proteomes" id="UP000269001"/>
    </source>
</evidence>
<proteinExistence type="predicted"/>
<evidence type="ECO:0000256" key="1">
    <source>
        <dbReference type="SAM" id="MobiDB-lite"/>
    </source>
</evidence>
<comment type="caution">
    <text evidence="3">The sequence shown here is derived from an EMBL/GenBank/DDBJ whole genome shotgun (WGS) entry which is preliminary data.</text>
</comment>
<feature type="compositionally biased region" description="Low complexity" evidence="1">
    <location>
        <begin position="133"/>
        <end position="166"/>
    </location>
</feature>